<dbReference type="Proteomes" id="UP001177670">
    <property type="component" value="Unassembled WGS sequence"/>
</dbReference>
<proteinExistence type="predicted"/>
<keyword evidence="2" id="KW-1185">Reference proteome</keyword>
<organism evidence="1 2">
    <name type="scientific">Melipona bicolor</name>
    <dbReference type="NCBI Taxonomy" id="60889"/>
    <lineage>
        <taxon>Eukaryota</taxon>
        <taxon>Metazoa</taxon>
        <taxon>Ecdysozoa</taxon>
        <taxon>Arthropoda</taxon>
        <taxon>Hexapoda</taxon>
        <taxon>Insecta</taxon>
        <taxon>Pterygota</taxon>
        <taxon>Neoptera</taxon>
        <taxon>Endopterygota</taxon>
        <taxon>Hymenoptera</taxon>
        <taxon>Apocrita</taxon>
        <taxon>Aculeata</taxon>
        <taxon>Apoidea</taxon>
        <taxon>Anthophila</taxon>
        <taxon>Apidae</taxon>
        <taxon>Melipona</taxon>
    </lineage>
</organism>
<protein>
    <submittedName>
        <fullName evidence="1">Uncharacterized protein</fullName>
    </submittedName>
</protein>
<accession>A0AA40FHM9</accession>
<sequence>MGEKLLAHPVQAQTLCVDLTPRGDQHAQTDRVKLHVQPTSIGGARINQDPPAERSLNQCSSALTASIASLSRDFSMKALPYARDASFSNKTEQQKFNYLLRMSQSMSRILLSRIILPYMYDRRKISSLS</sequence>
<gene>
    <name evidence="1" type="ORF">K0M31_013452</name>
</gene>
<reference evidence="1" key="1">
    <citation type="submission" date="2021-10" db="EMBL/GenBank/DDBJ databases">
        <title>Melipona bicolor Genome sequencing and assembly.</title>
        <authorList>
            <person name="Araujo N.S."/>
            <person name="Arias M.C."/>
        </authorList>
    </citation>
    <scope>NUCLEOTIDE SEQUENCE</scope>
    <source>
        <strain evidence="1">USP_2M_L1-L4_2017</strain>
        <tissue evidence="1">Whole body</tissue>
    </source>
</reference>
<evidence type="ECO:0000313" key="1">
    <source>
        <dbReference type="EMBL" id="KAK1119263.1"/>
    </source>
</evidence>
<name>A0AA40FHM9_9HYME</name>
<comment type="caution">
    <text evidence="1">The sequence shown here is derived from an EMBL/GenBank/DDBJ whole genome shotgun (WGS) entry which is preliminary data.</text>
</comment>
<dbReference type="EMBL" id="JAHYIQ010000037">
    <property type="protein sequence ID" value="KAK1119263.1"/>
    <property type="molecule type" value="Genomic_DNA"/>
</dbReference>
<dbReference type="AlphaFoldDB" id="A0AA40FHM9"/>
<evidence type="ECO:0000313" key="2">
    <source>
        <dbReference type="Proteomes" id="UP001177670"/>
    </source>
</evidence>